<sequence length="1069" mass="120391">MRNMLYLTADTLDLSLRTVVPLILLLWSEGLYCAFTTALYAGEDAMNLRLRNLDLGPCLHEGDSFCTRRVANSMCSREKNECFCKPGYVAIQEIFGLTCKTLLSNLKCQVDNDCVHVANSVCHPGAGYCACPSGTIYVPQQHSCFPMAENDENQFCHHCRQINGVCYNNPRTLSEMVAETHQDQRDVNDAHEAFGKSLTRFPHGCKCPYNTAMPLAIPKTHVKTNNTSLRGSMGSSNQSKADNEDMSRLPQWSYCKAVLVNIGEFCNHIDLLCRAKNARCASTPVKSSSHPFLRCTCIEGYIPVYQYNLGYHECFRQILTNHSSCLQCTRTGGKCYTMNERNALATGCQCPNHRSSTFGNLDVRDRNSEDAFPSLHSEENLESCAESLAEVSCFRNYLELCYKTPSHLPYNILSSHLINQRAIAFVSDSRINLNYRPECALTPVSAERLLERQRAVILNHTRIWCIQLDWRKQVENPPCGLRVTEYMSGHLYSGYLNIVINPEYAKAIENLFFRFTCKTNNEIPQQVPGQIFEHQPHLVAPLAWDNLPWSNSVRITMEVHNISGSLVETAFESTPIRLYAKLHERTGPFKAMQMENCYISRIPNNEEDPGNRKQYLVISKSCPTPAFRIRSSLNGNAAEDQHSVNSWYSPPTSKETPFFYFNHLFTSDCSDTKNCLTTKSDAIGRDTQGSEGKSSTLKDIWHAKDLIRLSRLRHTEYQVKQIEFECIFRICTDHAWCSWPNACQPADADPQTPRTTFIPPSIQTVTQSVRLNVVRLVTTSHKPAKTKTETAKCTSTFCEASFHVPVLLGMVGVLTCLMGVLGILLARRYRQQYQQRQISHNRNEKRTYPVRPNSLGIAPNGSLTGPSKCGPIINSSSSDKCSSLLGRNNHLWLNLHTYSNPLVTTNLMQHDRQLTGNSGPSSVLCSCVEAGQVFDPDDGSHVLTSCRDGTIYRSLVRNNNTIRKTESSTGGLLRPQDFREMTRCPPVPLTFPIEDSRILGGKPQNHLPQTFMPLHTQPTWMHTETNTAHKPEIELRISENRLTPTYVSAVRVDSNPASQFDPLNTDVHS</sequence>
<evidence type="ECO:0000313" key="4">
    <source>
        <dbReference type="Proteomes" id="UP000308267"/>
    </source>
</evidence>
<evidence type="ECO:0000256" key="2">
    <source>
        <dbReference type="SAM" id="Phobius"/>
    </source>
</evidence>
<feature type="region of interest" description="Disordered" evidence="1">
    <location>
        <begin position="225"/>
        <end position="244"/>
    </location>
</feature>
<keyword evidence="2" id="KW-0472">Membrane</keyword>
<keyword evidence="2" id="KW-0812">Transmembrane</keyword>
<comment type="caution">
    <text evidence="3">The sequence shown here is derived from an EMBL/GenBank/DDBJ whole genome shotgun (WGS) entry which is preliminary data.</text>
</comment>
<reference evidence="3 4" key="1">
    <citation type="journal article" date="2019" name="BMC Genomics">
        <title>New insights from Opisthorchis felineus genome: update on genomics of the epidemiologically important liver flukes.</title>
        <authorList>
            <person name="Ershov N.I."/>
            <person name="Mordvinov V.A."/>
            <person name="Prokhortchouk E.B."/>
            <person name="Pakharukova M.Y."/>
            <person name="Gunbin K.V."/>
            <person name="Ustyantsev K."/>
            <person name="Genaev M.A."/>
            <person name="Blinov A.G."/>
            <person name="Mazur A."/>
            <person name="Boulygina E."/>
            <person name="Tsygankova S."/>
            <person name="Khrameeva E."/>
            <person name="Chekanov N."/>
            <person name="Fan G."/>
            <person name="Xiao A."/>
            <person name="Zhang H."/>
            <person name="Xu X."/>
            <person name="Yang H."/>
            <person name="Solovyev V."/>
            <person name="Lee S.M."/>
            <person name="Liu X."/>
            <person name="Afonnikov D.A."/>
            <person name="Skryabin K.G."/>
        </authorList>
    </citation>
    <scope>NUCLEOTIDE SEQUENCE [LARGE SCALE GENOMIC DNA]</scope>
    <source>
        <strain evidence="3">AK-0245</strain>
        <tissue evidence="3">Whole organism</tissue>
    </source>
</reference>
<gene>
    <name evidence="3" type="ORF">CRM22_003951</name>
</gene>
<keyword evidence="4" id="KW-1185">Reference proteome</keyword>
<evidence type="ECO:0000256" key="1">
    <source>
        <dbReference type="SAM" id="MobiDB-lite"/>
    </source>
</evidence>
<feature type="transmembrane region" description="Helical" evidence="2">
    <location>
        <begin position="802"/>
        <end position="826"/>
    </location>
</feature>
<dbReference type="OrthoDB" id="6274225at2759"/>
<protein>
    <submittedName>
        <fullName evidence="3">Uncharacterized protein</fullName>
    </submittedName>
</protein>
<evidence type="ECO:0000313" key="3">
    <source>
        <dbReference type="EMBL" id="TGZ69048.1"/>
    </source>
</evidence>
<keyword evidence="2" id="KW-1133">Transmembrane helix</keyword>
<organism evidence="3 4">
    <name type="scientific">Opisthorchis felineus</name>
    <dbReference type="NCBI Taxonomy" id="147828"/>
    <lineage>
        <taxon>Eukaryota</taxon>
        <taxon>Metazoa</taxon>
        <taxon>Spiralia</taxon>
        <taxon>Lophotrochozoa</taxon>
        <taxon>Platyhelminthes</taxon>
        <taxon>Trematoda</taxon>
        <taxon>Digenea</taxon>
        <taxon>Opisthorchiida</taxon>
        <taxon>Opisthorchiata</taxon>
        <taxon>Opisthorchiidae</taxon>
        <taxon>Opisthorchis</taxon>
    </lineage>
</organism>
<feature type="compositionally biased region" description="Polar residues" evidence="1">
    <location>
        <begin position="225"/>
        <end position="240"/>
    </location>
</feature>
<dbReference type="EMBL" id="SJOL01006243">
    <property type="protein sequence ID" value="TGZ69048.1"/>
    <property type="molecule type" value="Genomic_DNA"/>
</dbReference>
<accession>A0A4S2M4V4</accession>
<dbReference type="EMBL" id="SJOL01006243">
    <property type="protein sequence ID" value="TGZ69047.1"/>
    <property type="molecule type" value="Genomic_DNA"/>
</dbReference>
<dbReference type="AlphaFoldDB" id="A0A4S2M4V4"/>
<proteinExistence type="predicted"/>
<dbReference type="STRING" id="147828.A0A4S2M4V4"/>
<dbReference type="Proteomes" id="UP000308267">
    <property type="component" value="Unassembled WGS sequence"/>
</dbReference>
<name>A0A4S2M4V4_OPIFE</name>